<name>A0A8M1GXD5_URSMA</name>
<comment type="similarity">
    <text evidence="2">Belongs to the synaptogyrin family.</text>
</comment>
<comment type="subcellular location">
    <subcellularLocation>
        <location evidence="1">Membrane</location>
        <topology evidence="1">Multi-pass membrane protein</topology>
    </subcellularLocation>
</comment>
<evidence type="ECO:0000256" key="3">
    <source>
        <dbReference type="ARBA" id="ARBA00022692"/>
    </source>
</evidence>
<feature type="transmembrane region" description="Helical" evidence="7">
    <location>
        <begin position="26"/>
        <end position="49"/>
    </location>
</feature>
<keyword evidence="4 7" id="KW-1133">Transmembrane helix</keyword>
<reference evidence="10" key="1">
    <citation type="submission" date="2025-08" db="UniProtKB">
        <authorList>
            <consortium name="RefSeq"/>
        </authorList>
    </citation>
    <scope>IDENTIFICATION</scope>
    <source>
        <tissue evidence="10">Whole blood</tissue>
    </source>
</reference>
<dbReference type="PANTHER" id="PTHR10838">
    <property type="entry name" value="SYNAPTOGYRIN"/>
    <property type="match status" value="1"/>
</dbReference>
<evidence type="ECO:0000256" key="2">
    <source>
        <dbReference type="ARBA" id="ARBA00010252"/>
    </source>
</evidence>
<evidence type="ECO:0000256" key="6">
    <source>
        <dbReference type="PROSITE-ProRule" id="PRU00581"/>
    </source>
</evidence>
<feature type="domain" description="MARVEL" evidence="8">
    <location>
        <begin position="20"/>
        <end position="168"/>
    </location>
</feature>
<evidence type="ECO:0000256" key="4">
    <source>
        <dbReference type="ARBA" id="ARBA00022989"/>
    </source>
</evidence>
<evidence type="ECO:0000313" key="9">
    <source>
        <dbReference type="Proteomes" id="UP000261680"/>
    </source>
</evidence>
<dbReference type="CTD" id="9144"/>
<dbReference type="RefSeq" id="XP_040496059.1">
    <property type="nucleotide sequence ID" value="XM_040640125.1"/>
</dbReference>
<gene>
    <name evidence="10" type="primary">SYNGR2</name>
</gene>
<keyword evidence="9" id="KW-1185">Reference proteome</keyword>
<dbReference type="GO" id="GO:0031594">
    <property type="term" value="C:neuromuscular junction"/>
    <property type="evidence" value="ECO:0007669"/>
    <property type="project" value="TreeGrafter"/>
</dbReference>
<dbReference type="InterPro" id="IPR016579">
    <property type="entry name" value="Synaptogyrin"/>
</dbReference>
<evidence type="ECO:0000313" key="10">
    <source>
        <dbReference type="RefSeq" id="XP_040496059.1"/>
    </source>
</evidence>
<protein>
    <submittedName>
        <fullName evidence="10">Synaptogyrin-2 isoform X3</fullName>
    </submittedName>
</protein>
<accession>A0A8M1GXD5</accession>
<feature type="transmembrane region" description="Helical" evidence="7">
    <location>
        <begin position="69"/>
        <end position="92"/>
    </location>
</feature>
<dbReference type="InterPro" id="IPR008253">
    <property type="entry name" value="Marvel"/>
</dbReference>
<dbReference type="GO" id="GO:0030672">
    <property type="term" value="C:synaptic vesicle membrane"/>
    <property type="evidence" value="ECO:0007669"/>
    <property type="project" value="TreeGrafter"/>
</dbReference>
<evidence type="ECO:0000256" key="7">
    <source>
        <dbReference type="SAM" id="Phobius"/>
    </source>
</evidence>
<evidence type="ECO:0000256" key="1">
    <source>
        <dbReference type="ARBA" id="ARBA00004141"/>
    </source>
</evidence>
<keyword evidence="3 6" id="KW-0812">Transmembrane</keyword>
<evidence type="ECO:0000259" key="8">
    <source>
        <dbReference type="PROSITE" id="PS51225"/>
    </source>
</evidence>
<dbReference type="PANTHER" id="PTHR10838:SF19">
    <property type="entry name" value="SYNAPTOGYRIN-2 LIKE PROTEIN-RELATED"/>
    <property type="match status" value="1"/>
</dbReference>
<organism evidence="9 10">
    <name type="scientific">Ursus maritimus</name>
    <name type="common">Polar bear</name>
    <name type="synonym">Thalarctos maritimus</name>
    <dbReference type="NCBI Taxonomy" id="29073"/>
    <lineage>
        <taxon>Eukaryota</taxon>
        <taxon>Metazoa</taxon>
        <taxon>Chordata</taxon>
        <taxon>Craniata</taxon>
        <taxon>Vertebrata</taxon>
        <taxon>Euteleostomi</taxon>
        <taxon>Mammalia</taxon>
        <taxon>Eutheria</taxon>
        <taxon>Laurasiatheria</taxon>
        <taxon>Carnivora</taxon>
        <taxon>Caniformia</taxon>
        <taxon>Ursidae</taxon>
        <taxon>Ursus</taxon>
    </lineage>
</organism>
<dbReference type="PROSITE" id="PS51225">
    <property type="entry name" value="MARVEL"/>
    <property type="match status" value="1"/>
</dbReference>
<evidence type="ECO:0000256" key="5">
    <source>
        <dbReference type="ARBA" id="ARBA00023136"/>
    </source>
</evidence>
<dbReference type="GeneID" id="103665961"/>
<proteinExistence type="inferred from homology"/>
<dbReference type="Pfam" id="PF01284">
    <property type="entry name" value="MARVEL"/>
    <property type="match status" value="1"/>
</dbReference>
<sequence length="168" mass="18588">MESGAYGAAKAGGSFDLQRFLTQPQVVTRILCLVFALIVFSCIFGEGYSNNHLSEQKYCVFNRNEDACGYGSAIGVLAFLASAFFLVVDVYFPQISNATDRKYLVIGDLLFSGCTGLPGLPALQGRSGRLHPELRRSHPRPQHSLRLLPWRVCGQLPTATLHPERRDR</sequence>
<dbReference type="Proteomes" id="UP000261680">
    <property type="component" value="Unplaced"/>
</dbReference>
<dbReference type="AlphaFoldDB" id="A0A8M1GXD5"/>
<keyword evidence="5 6" id="KW-0472">Membrane</keyword>